<proteinExistence type="predicted"/>
<evidence type="ECO:0000313" key="2">
    <source>
        <dbReference type="EMBL" id="PSL02020.1"/>
    </source>
</evidence>
<dbReference type="Proteomes" id="UP000240708">
    <property type="component" value="Unassembled WGS sequence"/>
</dbReference>
<feature type="chain" id="PRO_5015172272" description="DUF3078 domain-containing protein" evidence="1">
    <location>
        <begin position="26"/>
        <end position="379"/>
    </location>
</feature>
<keyword evidence="1" id="KW-0732">Signal</keyword>
<keyword evidence="3" id="KW-1185">Reference proteome</keyword>
<organism evidence="2 3">
    <name type="scientific">Cecembia rubra</name>
    <dbReference type="NCBI Taxonomy" id="1485585"/>
    <lineage>
        <taxon>Bacteria</taxon>
        <taxon>Pseudomonadati</taxon>
        <taxon>Bacteroidota</taxon>
        <taxon>Cytophagia</taxon>
        <taxon>Cytophagales</taxon>
        <taxon>Cyclobacteriaceae</taxon>
        <taxon>Cecembia</taxon>
    </lineage>
</organism>
<dbReference type="AlphaFoldDB" id="A0A2P8DXS1"/>
<evidence type="ECO:0000256" key="1">
    <source>
        <dbReference type="SAM" id="SignalP"/>
    </source>
</evidence>
<gene>
    <name evidence="2" type="ORF">CLV48_111109</name>
</gene>
<feature type="signal peptide" evidence="1">
    <location>
        <begin position="1"/>
        <end position="25"/>
    </location>
</feature>
<sequence length="379" mass="43579">MAISFKKVFCFLVLIYAIMAIPVFAQEEEEEDWSKYDDMELVDDKNVRRFAKPTIVGLSPTRFLSVSWDMQMPYQMTFSDIRLPASSGTGWRVDEEGNVAETARARFTGGIRFNSNIPVISKSNIVWQTGLNYMRVGYSIDEIQTNRITGASPSTYLSLPAVLNEKGLNNINWTNTVFLPMSEQHFLILQGAMDLSGTYDFGFQPLETIRWSLAAVYGKRVSELKRWGVGIARTYRVGNMNYVPVIMYDVTSTNRKWGTEILFPARVHGRYAFNKNSLLLFGYELEGQSYRVNEFSINDNSFEIRRGELRPRVELQKQLRGPFWAHFQAGYRIDWSFDADELPGGREFFRGFFGNQEFGMKNTLNNALYFNIGISFVTL</sequence>
<evidence type="ECO:0000313" key="3">
    <source>
        <dbReference type="Proteomes" id="UP000240708"/>
    </source>
</evidence>
<accession>A0A2P8DXS1</accession>
<dbReference type="RefSeq" id="WP_245889595.1">
    <property type="nucleotide sequence ID" value="NZ_PYGF01000011.1"/>
</dbReference>
<protein>
    <recommendedName>
        <fullName evidence="4">DUF3078 domain-containing protein</fullName>
    </recommendedName>
</protein>
<evidence type="ECO:0008006" key="4">
    <source>
        <dbReference type="Google" id="ProtNLM"/>
    </source>
</evidence>
<name>A0A2P8DXS1_9BACT</name>
<dbReference type="EMBL" id="PYGF01000011">
    <property type="protein sequence ID" value="PSL02020.1"/>
    <property type="molecule type" value="Genomic_DNA"/>
</dbReference>
<reference evidence="2 3" key="1">
    <citation type="submission" date="2018-03" db="EMBL/GenBank/DDBJ databases">
        <title>Genomic Encyclopedia of Archaeal and Bacterial Type Strains, Phase II (KMG-II): from individual species to whole genera.</title>
        <authorList>
            <person name="Goeker M."/>
        </authorList>
    </citation>
    <scope>NUCLEOTIDE SEQUENCE [LARGE SCALE GENOMIC DNA]</scope>
    <source>
        <strain evidence="2 3">DSM 28057</strain>
    </source>
</reference>
<comment type="caution">
    <text evidence="2">The sequence shown here is derived from an EMBL/GenBank/DDBJ whole genome shotgun (WGS) entry which is preliminary data.</text>
</comment>